<evidence type="ECO:0000256" key="5">
    <source>
        <dbReference type="HAMAP-Rule" id="MF_01080"/>
    </source>
</evidence>
<dbReference type="SUPFAM" id="SSF55120">
    <property type="entry name" value="Pseudouridine synthase"/>
    <property type="match status" value="1"/>
</dbReference>
<feature type="domain" description="Pseudouridine synthase II N-terminal" evidence="6">
    <location>
        <begin position="25"/>
        <end position="178"/>
    </location>
</feature>
<dbReference type="Pfam" id="PF01509">
    <property type="entry name" value="TruB_N"/>
    <property type="match status" value="1"/>
</dbReference>
<keyword evidence="10" id="KW-1185">Reference proteome</keyword>
<dbReference type="InterPro" id="IPR020103">
    <property type="entry name" value="PsdUridine_synth_cat_dom_sf"/>
</dbReference>
<keyword evidence="4 5" id="KW-0413">Isomerase</keyword>
<reference evidence="9 10" key="1">
    <citation type="submission" date="2023-07" db="EMBL/GenBank/DDBJ databases">
        <title>Genomic Encyclopedia of Type Strains, Phase IV (KMG-IV): sequencing the most valuable type-strain genomes for metagenomic binning, comparative biology and taxonomic classification.</title>
        <authorList>
            <person name="Goeker M."/>
        </authorList>
    </citation>
    <scope>NUCLEOTIDE SEQUENCE [LARGE SCALE GENOMIC DNA]</scope>
    <source>
        <strain evidence="9 10">DSM 12751</strain>
    </source>
</reference>
<dbReference type="InterPro" id="IPR014780">
    <property type="entry name" value="tRNA_psdUridine_synth_TruB"/>
</dbReference>
<dbReference type="InterPro" id="IPR032819">
    <property type="entry name" value="TruB_C"/>
</dbReference>
<gene>
    <name evidence="5" type="primary">truB</name>
    <name evidence="9" type="ORF">J2S11_000611</name>
</gene>
<comment type="similarity">
    <text evidence="2 5">Belongs to the pseudouridine synthase TruB family. Type 1 subfamily.</text>
</comment>
<keyword evidence="3 5" id="KW-0819">tRNA processing</keyword>
<evidence type="ECO:0000256" key="1">
    <source>
        <dbReference type="ARBA" id="ARBA00000385"/>
    </source>
</evidence>
<dbReference type="CDD" id="cd02573">
    <property type="entry name" value="PseudoU_synth_EcTruB"/>
    <property type="match status" value="1"/>
</dbReference>
<dbReference type="Pfam" id="PF16198">
    <property type="entry name" value="TruB_C_2"/>
    <property type="match status" value="1"/>
</dbReference>
<dbReference type="PANTHER" id="PTHR13767">
    <property type="entry name" value="TRNA-PSEUDOURIDINE SYNTHASE"/>
    <property type="match status" value="1"/>
</dbReference>
<dbReference type="Pfam" id="PF09157">
    <property type="entry name" value="TruB-C_2"/>
    <property type="match status" value="1"/>
</dbReference>
<name>A0ABT9VUQ7_9BACI</name>
<evidence type="ECO:0000256" key="3">
    <source>
        <dbReference type="ARBA" id="ARBA00022694"/>
    </source>
</evidence>
<dbReference type="InterPro" id="IPR015240">
    <property type="entry name" value="tRNA_sdUridine_synth_fam1_C"/>
</dbReference>
<proteinExistence type="inferred from homology"/>
<dbReference type="Proteomes" id="UP001235840">
    <property type="component" value="Unassembled WGS sequence"/>
</dbReference>
<comment type="function">
    <text evidence="5">Responsible for synthesis of pseudouridine from uracil-55 in the psi GC loop of transfer RNAs.</text>
</comment>
<dbReference type="EC" id="5.4.99.25" evidence="5"/>
<evidence type="ECO:0000259" key="7">
    <source>
        <dbReference type="Pfam" id="PF09157"/>
    </source>
</evidence>
<evidence type="ECO:0000259" key="8">
    <source>
        <dbReference type="Pfam" id="PF16198"/>
    </source>
</evidence>
<evidence type="ECO:0000313" key="10">
    <source>
        <dbReference type="Proteomes" id="UP001235840"/>
    </source>
</evidence>
<dbReference type="RefSeq" id="WP_307390733.1">
    <property type="nucleotide sequence ID" value="NZ_BAAADK010000018.1"/>
</dbReference>
<dbReference type="NCBIfam" id="TIGR00431">
    <property type="entry name" value="TruB"/>
    <property type="match status" value="1"/>
</dbReference>
<sequence length="300" mass="33781">MSKHGIIVLNKPSGMTSHSCVGKVRRLAGTKKVGHTGTLDPAVTGVLPICIGQATRVAEYILDYDKEYVATIVLGRSTATEDQTGETIEEAQLEEAPTLENVQEKIQNFIGEIEQIPPMFSAVKIDGVRLHKLARQGKEVERKARKVMIYDIELLQYTPELPYPTIKLRVRCSKGTYIRTLGVDLGRALGYPAHMSSLVRTKSGPFTLEDCVTFDELEGWNEEQWQNEMLPLEKAIAHLPDLIVSGDLKERVLFGQSLVIEQQVENDQLYRVLDQNGRFLAIYEGNHPKLIKPRKVFHME</sequence>
<feature type="active site" description="Nucleophile" evidence="5">
    <location>
        <position position="40"/>
    </location>
</feature>
<dbReference type="HAMAP" id="MF_01080">
    <property type="entry name" value="TruB_bact"/>
    <property type="match status" value="1"/>
</dbReference>
<accession>A0ABT9VUQ7</accession>
<comment type="caution">
    <text evidence="9">The sequence shown here is derived from an EMBL/GenBank/DDBJ whole genome shotgun (WGS) entry which is preliminary data.</text>
</comment>
<evidence type="ECO:0000256" key="2">
    <source>
        <dbReference type="ARBA" id="ARBA00005642"/>
    </source>
</evidence>
<comment type="catalytic activity">
    <reaction evidence="1 5">
        <text>uridine(55) in tRNA = pseudouridine(55) in tRNA</text>
        <dbReference type="Rhea" id="RHEA:42532"/>
        <dbReference type="Rhea" id="RHEA-COMP:10101"/>
        <dbReference type="Rhea" id="RHEA-COMP:10102"/>
        <dbReference type="ChEBI" id="CHEBI:65314"/>
        <dbReference type="ChEBI" id="CHEBI:65315"/>
        <dbReference type="EC" id="5.4.99.25"/>
    </reaction>
</comment>
<evidence type="ECO:0000313" key="9">
    <source>
        <dbReference type="EMBL" id="MDQ0164711.1"/>
    </source>
</evidence>
<dbReference type="PANTHER" id="PTHR13767:SF2">
    <property type="entry name" value="PSEUDOURIDYLATE SYNTHASE TRUB1"/>
    <property type="match status" value="1"/>
</dbReference>
<feature type="domain" description="tRNA pseudouridylate synthase B C-terminal" evidence="8">
    <location>
        <begin position="179"/>
        <end position="236"/>
    </location>
</feature>
<protein>
    <recommendedName>
        <fullName evidence="5">tRNA pseudouridine synthase B</fullName>
        <ecNumber evidence="5">5.4.99.25</ecNumber>
    </recommendedName>
    <alternativeName>
        <fullName evidence="5">tRNA pseudouridine(55) synthase</fullName>
        <shortName evidence="5">Psi55 synthase</shortName>
    </alternativeName>
    <alternativeName>
        <fullName evidence="5">tRNA pseudouridylate synthase</fullName>
    </alternativeName>
    <alternativeName>
        <fullName evidence="5">tRNA-uridine isomerase</fullName>
    </alternativeName>
</protein>
<dbReference type="InterPro" id="IPR002501">
    <property type="entry name" value="PsdUridine_synth_N"/>
</dbReference>
<dbReference type="Gene3D" id="3.30.2350.10">
    <property type="entry name" value="Pseudouridine synthase"/>
    <property type="match status" value="1"/>
</dbReference>
<organism evidence="9 10">
    <name type="scientific">Caldalkalibacillus horti</name>
    <dbReference type="NCBI Taxonomy" id="77523"/>
    <lineage>
        <taxon>Bacteria</taxon>
        <taxon>Bacillati</taxon>
        <taxon>Bacillota</taxon>
        <taxon>Bacilli</taxon>
        <taxon>Bacillales</taxon>
        <taxon>Bacillaceae</taxon>
        <taxon>Caldalkalibacillus</taxon>
    </lineage>
</organism>
<dbReference type="GO" id="GO:0160148">
    <property type="term" value="F:tRNA pseudouridine(55) synthase activity"/>
    <property type="evidence" value="ECO:0007669"/>
    <property type="project" value="UniProtKB-EC"/>
</dbReference>
<dbReference type="EMBL" id="JAUSTY010000002">
    <property type="protein sequence ID" value="MDQ0164711.1"/>
    <property type="molecule type" value="Genomic_DNA"/>
</dbReference>
<evidence type="ECO:0000259" key="6">
    <source>
        <dbReference type="Pfam" id="PF01509"/>
    </source>
</evidence>
<evidence type="ECO:0000256" key="4">
    <source>
        <dbReference type="ARBA" id="ARBA00023235"/>
    </source>
</evidence>
<feature type="domain" description="tRNA pseudouridine synthase II TruB subfamily 1 C-terminal" evidence="7">
    <location>
        <begin position="241"/>
        <end position="296"/>
    </location>
</feature>